<proteinExistence type="predicted"/>
<evidence type="ECO:0000313" key="2">
    <source>
        <dbReference type="EMBL" id="MCS6523343.1"/>
    </source>
</evidence>
<dbReference type="SUPFAM" id="SSF52317">
    <property type="entry name" value="Class I glutamine amidotransferase-like"/>
    <property type="match status" value="1"/>
</dbReference>
<dbReference type="InterPro" id="IPR052158">
    <property type="entry name" value="INH-QAR"/>
</dbReference>
<evidence type="ECO:0000259" key="1">
    <source>
        <dbReference type="Pfam" id="PF01965"/>
    </source>
</evidence>
<evidence type="ECO:0000313" key="3">
    <source>
        <dbReference type="Proteomes" id="UP001652264"/>
    </source>
</evidence>
<organism evidence="2 3">
    <name type="scientific">Curtobacterium citreum</name>
    <dbReference type="NCBI Taxonomy" id="2036"/>
    <lineage>
        <taxon>Bacteria</taxon>
        <taxon>Bacillati</taxon>
        <taxon>Actinomycetota</taxon>
        <taxon>Actinomycetes</taxon>
        <taxon>Micrococcales</taxon>
        <taxon>Microbacteriaceae</taxon>
        <taxon>Curtobacterium</taxon>
    </lineage>
</organism>
<dbReference type="PANTHER" id="PTHR43130:SF2">
    <property type="entry name" value="DJ-1_PFPI DOMAIN-CONTAINING PROTEIN"/>
    <property type="match status" value="1"/>
</dbReference>
<dbReference type="InterPro" id="IPR002818">
    <property type="entry name" value="DJ-1/PfpI"/>
</dbReference>
<feature type="domain" description="DJ-1/PfpI" evidence="1">
    <location>
        <begin position="63"/>
        <end position="222"/>
    </location>
</feature>
<dbReference type="Gene3D" id="3.40.50.880">
    <property type="match status" value="1"/>
</dbReference>
<gene>
    <name evidence="2" type="ORF">NYQ28_12270</name>
</gene>
<reference evidence="2 3" key="1">
    <citation type="submission" date="2022-08" db="EMBL/GenBank/DDBJ databases">
        <title>Taxonomy of Curtobacterium flaccumfaciens.</title>
        <authorList>
            <person name="Osdaghi E."/>
            <person name="Taghavi S.M."/>
            <person name="Hamidizade M."/>
            <person name="Abachi H."/>
            <person name="Fazliarab A."/>
            <person name="Baeyen S."/>
            <person name="Portier P."/>
            <person name="Van Vaerenbergh J."/>
            <person name="Jacques M.-A."/>
        </authorList>
    </citation>
    <scope>NUCLEOTIDE SEQUENCE [LARGE SCALE GENOMIC DNA]</scope>
    <source>
        <strain evidence="2 3">LMG8786T</strain>
    </source>
</reference>
<dbReference type="CDD" id="cd03139">
    <property type="entry name" value="GATase1_PfpI_2"/>
    <property type="match status" value="1"/>
</dbReference>
<protein>
    <submittedName>
        <fullName evidence="2">DJ-1/PfpI family protein</fullName>
    </submittedName>
</protein>
<keyword evidence="3" id="KW-1185">Reference proteome</keyword>
<dbReference type="PANTHER" id="PTHR43130">
    <property type="entry name" value="ARAC-FAMILY TRANSCRIPTIONAL REGULATOR"/>
    <property type="match status" value="1"/>
</dbReference>
<dbReference type="EMBL" id="JANVAD010000005">
    <property type="protein sequence ID" value="MCS6523343.1"/>
    <property type="molecule type" value="Genomic_DNA"/>
</dbReference>
<comment type="caution">
    <text evidence="2">The sequence shown here is derived from an EMBL/GenBank/DDBJ whole genome shotgun (WGS) entry which is preliminary data.</text>
</comment>
<sequence length="279" mass="28944">MHDASEPDALDLPGHTGVPADSASTLFSASEDPVKQAAIDRSIAAHHTLAALPDVRFATDNTIVTVLHPGFELLDVVGPFHFLAGTGATVHLATTGDTLAPVPSGSGASLIPTLTLAEVPTPVTVLLVPGGDTGVLLRDTQALADLRRLSDDAEYVTSVCSGSIALAAAGLLDGRRATSHWSVRHLLPGYGATEVNERVVEDGNRLTAAGVTAGMDLAIRLVSYLCGDTLARFAVLGAEYAPEPPFTTGMPEQAGTALTELSRDFLAPLEEELRAQPAR</sequence>
<dbReference type="Proteomes" id="UP001652264">
    <property type="component" value="Unassembled WGS sequence"/>
</dbReference>
<name>A0ABT2HJN6_9MICO</name>
<accession>A0ABT2HJN6</accession>
<dbReference type="Pfam" id="PF01965">
    <property type="entry name" value="DJ-1_PfpI"/>
    <property type="match status" value="1"/>
</dbReference>
<dbReference type="GeneID" id="95323104"/>
<dbReference type="RefSeq" id="WP_167510005.1">
    <property type="nucleotide sequence ID" value="NZ_BMNV01000013.1"/>
</dbReference>
<dbReference type="InterPro" id="IPR029062">
    <property type="entry name" value="Class_I_gatase-like"/>
</dbReference>